<evidence type="ECO:0000313" key="2">
    <source>
        <dbReference type="Proteomes" id="UP000189940"/>
    </source>
</evidence>
<proteinExistence type="predicted"/>
<dbReference type="EMBL" id="MWPQ01000039">
    <property type="protein sequence ID" value="OPH83027.1"/>
    <property type="molecule type" value="Genomic_DNA"/>
</dbReference>
<dbReference type="RefSeq" id="WP_079446626.1">
    <property type="nucleotide sequence ID" value="NZ_MWPQ01000039.1"/>
</dbReference>
<evidence type="ECO:0000313" key="1">
    <source>
        <dbReference type="EMBL" id="OPH83027.1"/>
    </source>
</evidence>
<organism evidence="1 2">
    <name type="scientific">Nitrobacter vulgaris</name>
    <dbReference type="NCBI Taxonomy" id="29421"/>
    <lineage>
        <taxon>Bacteria</taxon>
        <taxon>Pseudomonadati</taxon>
        <taxon>Pseudomonadota</taxon>
        <taxon>Alphaproteobacteria</taxon>
        <taxon>Hyphomicrobiales</taxon>
        <taxon>Nitrobacteraceae</taxon>
        <taxon>Nitrobacter</taxon>
    </lineage>
</organism>
<sequence>MSDDEGKSPPAEPRSLYDLPVDIAIRLRWVLRDIRAGRLKLIAPSSDDLRSLAELGLVTVDDDKLVLTDAGYEAIGIPG</sequence>
<name>A0A1V4HYI4_NITVU</name>
<dbReference type="Proteomes" id="UP000189940">
    <property type="component" value="Unassembled WGS sequence"/>
</dbReference>
<protein>
    <submittedName>
        <fullName evidence="1">Uncharacterized protein</fullName>
    </submittedName>
</protein>
<gene>
    <name evidence="1" type="ORF">B2M20_08525</name>
</gene>
<reference evidence="1 2" key="1">
    <citation type="submission" date="2017-02" db="EMBL/GenBank/DDBJ databases">
        <title>Genome sequence of the nitrite-oxidizing bacterium Nitrobacter vulgaris strain Ab1.</title>
        <authorList>
            <person name="Mellbye B.L."/>
            <person name="Davis E.W."/>
            <person name="Spieck E."/>
            <person name="Chang J.H."/>
            <person name="Bottomley P.J."/>
            <person name="Sayavedra-Soto L.A."/>
        </authorList>
    </citation>
    <scope>NUCLEOTIDE SEQUENCE [LARGE SCALE GENOMIC DNA]</scope>
    <source>
        <strain evidence="1 2">Ab1</strain>
    </source>
</reference>
<comment type="caution">
    <text evidence="1">The sequence shown here is derived from an EMBL/GenBank/DDBJ whole genome shotgun (WGS) entry which is preliminary data.</text>
</comment>
<dbReference type="AlphaFoldDB" id="A0A1V4HYI4"/>
<keyword evidence="2" id="KW-1185">Reference proteome</keyword>
<dbReference type="STRING" id="29421.B2M20_08525"/>
<accession>A0A1V4HYI4</accession>